<proteinExistence type="predicted"/>
<gene>
    <name evidence="3" type="ORF">RchiOBHm_Chr4g0407561</name>
</gene>
<accession>A0A2P6QUQ4</accession>
<sequence length="286" mass="31223">MVSTRRTSASATPPQPYSNTRILKTPFSTPKTISTSVKSVLLDDWWLVKAQGKGLAVEGLAKTQRPAIRTFSSAAISKRHTATILETTDGIIVTLCGFLNISRTGQNGFPPEVYNRYLLGFPYDWEEHAAGLLVQGSTDKSASARNSSSQKFMFSEDSESNPLPFSIADVPATVTRDFIMSCVGDSEQLKTIFGDILRTSGDNVFGDTTLQINSNMEDSHPIENVKSGRNETPPMAKKVRIDDDKNKTTDTCLKGSQKSKGMCSGRNQTSTKSVPTRSSARLKNLK</sequence>
<reference evidence="3 4" key="1">
    <citation type="journal article" date="2018" name="Nat. Genet.">
        <title>The Rosa genome provides new insights in the design of modern roses.</title>
        <authorList>
            <person name="Bendahmane M."/>
        </authorList>
    </citation>
    <scope>NUCLEOTIDE SEQUENCE [LARGE SCALE GENOMIC DNA]</scope>
    <source>
        <strain evidence="4">cv. Old Blush</strain>
    </source>
</reference>
<name>A0A2P6QUQ4_ROSCH</name>
<dbReference type="Pfam" id="PF09133">
    <property type="entry name" value="SANTA"/>
    <property type="match status" value="1"/>
</dbReference>
<evidence type="ECO:0000313" key="4">
    <source>
        <dbReference type="Proteomes" id="UP000238479"/>
    </source>
</evidence>
<keyword evidence="4" id="KW-1185">Reference proteome</keyword>
<dbReference type="InterPro" id="IPR015216">
    <property type="entry name" value="SANTA"/>
</dbReference>
<feature type="compositionally biased region" description="Polar residues" evidence="1">
    <location>
        <begin position="249"/>
        <end position="286"/>
    </location>
</feature>
<feature type="compositionally biased region" description="Basic and acidic residues" evidence="1">
    <location>
        <begin position="239"/>
        <end position="248"/>
    </location>
</feature>
<dbReference type="OrthoDB" id="1164069at2759"/>
<dbReference type="PANTHER" id="PTHR35311">
    <property type="entry name" value="KINETOCHORE-ASSOCIATED PROTEIN KNL-2 HOMOLOG"/>
    <property type="match status" value="1"/>
</dbReference>
<feature type="region of interest" description="Disordered" evidence="1">
    <location>
        <begin position="219"/>
        <end position="286"/>
    </location>
</feature>
<dbReference type="OMA" id="KVCPYSV"/>
<dbReference type="Proteomes" id="UP000238479">
    <property type="component" value="Chromosome 4"/>
</dbReference>
<dbReference type="STRING" id="74649.A0A2P6QUQ4"/>
<evidence type="ECO:0000259" key="2">
    <source>
        <dbReference type="Pfam" id="PF09133"/>
    </source>
</evidence>
<organism evidence="3 4">
    <name type="scientific">Rosa chinensis</name>
    <name type="common">China rose</name>
    <dbReference type="NCBI Taxonomy" id="74649"/>
    <lineage>
        <taxon>Eukaryota</taxon>
        <taxon>Viridiplantae</taxon>
        <taxon>Streptophyta</taxon>
        <taxon>Embryophyta</taxon>
        <taxon>Tracheophyta</taxon>
        <taxon>Spermatophyta</taxon>
        <taxon>Magnoliopsida</taxon>
        <taxon>eudicotyledons</taxon>
        <taxon>Gunneridae</taxon>
        <taxon>Pentapetalae</taxon>
        <taxon>rosids</taxon>
        <taxon>fabids</taxon>
        <taxon>Rosales</taxon>
        <taxon>Rosaceae</taxon>
        <taxon>Rosoideae</taxon>
        <taxon>Rosoideae incertae sedis</taxon>
        <taxon>Rosa</taxon>
    </lineage>
</organism>
<evidence type="ECO:0000256" key="1">
    <source>
        <dbReference type="SAM" id="MobiDB-lite"/>
    </source>
</evidence>
<evidence type="ECO:0000313" key="3">
    <source>
        <dbReference type="EMBL" id="PRQ37879.1"/>
    </source>
</evidence>
<feature type="compositionally biased region" description="Basic and acidic residues" evidence="1">
    <location>
        <begin position="219"/>
        <end position="229"/>
    </location>
</feature>
<feature type="domain" description="SANTA" evidence="2">
    <location>
        <begin position="40"/>
        <end position="127"/>
    </location>
</feature>
<dbReference type="PANTHER" id="PTHR35311:SF1">
    <property type="entry name" value="PROTEIN EMBRYO DEFECTIVE 1674"/>
    <property type="match status" value="1"/>
</dbReference>
<dbReference type="InterPro" id="IPR053090">
    <property type="entry name" value="Centromere_KNL-2_homolog"/>
</dbReference>
<dbReference type="AlphaFoldDB" id="A0A2P6QUQ4"/>
<protein>
    <submittedName>
        <fullName evidence="3">Putative transcription regulator Others family</fullName>
    </submittedName>
</protein>
<comment type="caution">
    <text evidence="3">The sequence shown here is derived from an EMBL/GenBank/DDBJ whole genome shotgun (WGS) entry which is preliminary data.</text>
</comment>
<dbReference type="Gramene" id="PRQ37879">
    <property type="protein sequence ID" value="PRQ37879"/>
    <property type="gene ID" value="RchiOBHm_Chr4g0407561"/>
</dbReference>
<dbReference type="EMBL" id="PDCK01000042">
    <property type="protein sequence ID" value="PRQ37879.1"/>
    <property type="molecule type" value="Genomic_DNA"/>
</dbReference>